<protein>
    <recommendedName>
        <fullName evidence="4">HTH cro/C1-type domain-containing protein</fullName>
    </recommendedName>
</protein>
<dbReference type="PANTHER" id="PTHR34475:SF1">
    <property type="entry name" value="CYTOSKELETON PROTEIN RODZ"/>
    <property type="match status" value="1"/>
</dbReference>
<dbReference type="GO" id="GO:0003677">
    <property type="term" value="F:DNA binding"/>
    <property type="evidence" value="ECO:0007669"/>
    <property type="project" value="InterPro"/>
</dbReference>
<gene>
    <name evidence="2" type="ORF">UX69_C0019G0005</name>
</gene>
<keyword evidence="1" id="KW-1133">Transmembrane helix</keyword>
<keyword evidence="1" id="KW-0812">Transmembrane</keyword>
<proteinExistence type="predicted"/>
<keyword evidence="1" id="KW-0472">Membrane</keyword>
<evidence type="ECO:0000256" key="1">
    <source>
        <dbReference type="SAM" id="Phobius"/>
    </source>
</evidence>
<dbReference type="InterPro" id="IPR013783">
    <property type="entry name" value="Ig-like_fold"/>
</dbReference>
<name>A0A0G1QTQ8_UNCKA</name>
<dbReference type="InterPro" id="IPR010982">
    <property type="entry name" value="Lambda_DNA-bd_dom_sf"/>
</dbReference>
<reference evidence="2 3" key="1">
    <citation type="journal article" date="2015" name="Nature">
        <title>rRNA introns, odd ribosomes, and small enigmatic genomes across a large radiation of phyla.</title>
        <authorList>
            <person name="Brown C.T."/>
            <person name="Hug L.A."/>
            <person name="Thomas B.C."/>
            <person name="Sharon I."/>
            <person name="Castelle C.J."/>
            <person name="Singh A."/>
            <person name="Wilkins M.J."/>
            <person name="Williams K.H."/>
            <person name="Banfield J.F."/>
        </authorList>
    </citation>
    <scope>NUCLEOTIDE SEQUENCE [LARGE SCALE GENOMIC DNA]</scope>
</reference>
<accession>A0A0G1QTQ8</accession>
<dbReference type="InterPro" id="IPR050400">
    <property type="entry name" value="Bact_Cytoskel_RodZ"/>
</dbReference>
<dbReference type="InterPro" id="IPR001387">
    <property type="entry name" value="Cro/C1-type_HTH"/>
</dbReference>
<dbReference type="PANTHER" id="PTHR34475">
    <property type="match status" value="1"/>
</dbReference>
<sequence>MTSVGEILSGARENKRLTLDDIHKFTKIHPRYLKALEAGDYEIFSNRIHAKGFLKIYSEFLGLNVDQMLAFWRREYEKVFENREQALTKKVLPGLTNTRVFFTPAHLVGGVVFVLILGFFAYLFYQYKSYSGAPELQIYSPQNSVVVTNGLVDVTGKTDLDAILLINNQRVILNTDGSFATSIKLNEGLNTLNFKSVNKLGRETPPHPLPHRVDSLAAFLPTGRCRLRVCGDPMRTTRRTPSPP</sequence>
<evidence type="ECO:0000313" key="3">
    <source>
        <dbReference type="Proteomes" id="UP000033946"/>
    </source>
</evidence>
<feature type="transmembrane region" description="Helical" evidence="1">
    <location>
        <begin position="105"/>
        <end position="125"/>
    </location>
</feature>
<dbReference type="Gene3D" id="1.10.260.40">
    <property type="entry name" value="lambda repressor-like DNA-binding domains"/>
    <property type="match status" value="1"/>
</dbReference>
<comment type="caution">
    <text evidence="2">The sequence shown here is derived from an EMBL/GenBank/DDBJ whole genome shotgun (WGS) entry which is preliminary data.</text>
</comment>
<dbReference type="EMBL" id="LCNE01000019">
    <property type="protein sequence ID" value="KKU48302.1"/>
    <property type="molecule type" value="Genomic_DNA"/>
</dbReference>
<dbReference type="Pfam" id="PF13413">
    <property type="entry name" value="HTH_25"/>
    <property type="match status" value="1"/>
</dbReference>
<organism evidence="2 3">
    <name type="scientific">candidate division WWE3 bacterium GW2011_GWA2_46_9</name>
    <dbReference type="NCBI Taxonomy" id="1619111"/>
    <lineage>
        <taxon>Bacteria</taxon>
        <taxon>Katanobacteria</taxon>
    </lineage>
</organism>
<dbReference type="Proteomes" id="UP000033946">
    <property type="component" value="Unassembled WGS sequence"/>
</dbReference>
<evidence type="ECO:0008006" key="4">
    <source>
        <dbReference type="Google" id="ProtNLM"/>
    </source>
</evidence>
<evidence type="ECO:0000313" key="2">
    <source>
        <dbReference type="EMBL" id="KKU48302.1"/>
    </source>
</evidence>
<dbReference type="Gene3D" id="2.60.40.10">
    <property type="entry name" value="Immunoglobulins"/>
    <property type="match status" value="1"/>
</dbReference>
<dbReference type="CDD" id="cd00093">
    <property type="entry name" value="HTH_XRE"/>
    <property type="match status" value="1"/>
</dbReference>
<dbReference type="AlphaFoldDB" id="A0A0G1QTQ8"/>